<name>G5AIN8_PHYSP</name>
<dbReference type="KEGG" id="psoj:PHYSODRAFT_438048"/>
<dbReference type="SMR" id="G5AIN8"/>
<dbReference type="PANTHER" id="PTHR46586:SF3">
    <property type="entry name" value="ANKYRIN REPEAT-CONTAINING PROTEIN"/>
    <property type="match status" value="1"/>
</dbReference>
<reference evidence="1" key="2">
    <citation type="submission" date="2011-09" db="EMBL/GenBank/DDBJ databases">
        <authorList>
            <consortium name="US DOE Joint Genome Institute (JGI-PGF)"/>
            <person name="Aerts A."/>
            <person name="Grimwood J."/>
            <person name="Schmutz J."/>
            <person name="Lucas S."/>
            <person name="Hammon N."/>
            <person name="Glavina del Rio T."/>
            <person name="Dalin E."/>
            <person name="Tice H."/>
            <person name="Pitluck S."/>
            <person name="Dehal P."/>
            <person name="Chapman J."/>
            <person name="Putman N.H."/>
            <person name="Salamov A.A."/>
            <person name="Terry A."/>
            <person name="Rokhsar D.S."/>
            <person name="Boore J.L."/>
            <person name="Tripathy S."/>
            <person name="Tyler B.M."/>
            <person name="Grigoriev I.V."/>
        </authorList>
    </citation>
    <scope>NUCLEOTIDE SEQUENCE</scope>
    <source>
        <strain evidence="1">P6497</strain>
    </source>
</reference>
<evidence type="ECO:0000313" key="3">
    <source>
        <dbReference type="Proteomes" id="UP000002640"/>
    </source>
</evidence>
<protein>
    <submittedName>
        <fullName evidence="1">Uncharacterized protein</fullName>
    </submittedName>
</protein>
<dbReference type="KEGG" id="psoj:PHYSODRAFT_444601"/>
<dbReference type="InterPro" id="IPR052050">
    <property type="entry name" value="SecEffector_AnkRepeat"/>
</dbReference>
<organism evidence="3">
    <name type="scientific">Phytophthora sojae (strain P6497)</name>
    <name type="common">Soybean stem and root rot agent</name>
    <name type="synonym">Phytophthora megasperma f. sp. glycines</name>
    <dbReference type="NCBI Taxonomy" id="1094619"/>
    <lineage>
        <taxon>Eukaryota</taxon>
        <taxon>Sar</taxon>
        <taxon>Stramenopiles</taxon>
        <taxon>Oomycota</taxon>
        <taxon>Peronosporomycetes</taxon>
        <taxon>Peronosporales</taxon>
        <taxon>Peronosporaceae</taxon>
        <taxon>Phytophthora</taxon>
    </lineage>
</organism>
<dbReference type="SUPFAM" id="SSF140860">
    <property type="entry name" value="Pseudo ankyrin repeat-like"/>
    <property type="match status" value="1"/>
</dbReference>
<dbReference type="Proteomes" id="UP000002640">
    <property type="component" value="Unassembled WGS sequence"/>
</dbReference>
<dbReference type="PANTHER" id="PTHR46586">
    <property type="entry name" value="ANKYRIN REPEAT-CONTAINING PROTEIN"/>
    <property type="match status" value="1"/>
</dbReference>
<dbReference type="AlphaFoldDB" id="G5AIN8"/>
<feature type="non-terminal residue" evidence="1">
    <location>
        <position position="257"/>
    </location>
</feature>
<dbReference type="RefSeq" id="XP_009539939.1">
    <property type="nucleotide sequence ID" value="XM_009541644.1"/>
</dbReference>
<keyword evidence="3" id="KW-1185">Reference proteome</keyword>
<sequence length="257" mass="29296">SSEVMASESALPSPPPFLAATLVLRSRAIFASLVQDSVTAFLDSAVEMELWQACKMNSAALLEHIWQGSAPETEPSPASLGPGNGGRWSRRKFLRTDRHYRRFQFRRAIVEAVKQDKAMELAQWLYAHFHGCIGNVVRWGRHDMARAAERKDNMHVVQWLHDNTPRVPRCIRAALFNAVRNGDVKMLRWFCAEYRTRVAAPPMENIMELMQEDREGLMVGENARELLCGSPQDFMREAVLGGHLSMMRWLLKNGYAR</sequence>
<dbReference type="GeneID" id="20652750"/>
<dbReference type="InterPro" id="IPR002110">
    <property type="entry name" value="Ankyrin_rpt"/>
</dbReference>
<accession>G5AIN8</accession>
<evidence type="ECO:0000313" key="1">
    <source>
        <dbReference type="EMBL" id="EGZ04648.1"/>
    </source>
</evidence>
<dbReference type="Pfam" id="PF13637">
    <property type="entry name" value="Ank_4"/>
    <property type="match status" value="1"/>
</dbReference>
<evidence type="ECO:0000313" key="2">
    <source>
        <dbReference type="EMBL" id="EGZ10038.1"/>
    </source>
</evidence>
<feature type="non-terminal residue" evidence="1">
    <location>
        <position position="1"/>
    </location>
</feature>
<proteinExistence type="predicted"/>
<dbReference type="InParanoid" id="G5AIN8"/>
<dbReference type="GeneID" id="20652578"/>
<reference evidence="1 3" key="1">
    <citation type="journal article" date="2006" name="Science">
        <title>Phytophthora genome sequences uncover evolutionary origins and mechanisms of pathogenesis.</title>
        <authorList>
            <person name="Tyler B.M."/>
            <person name="Tripathy S."/>
            <person name="Zhang X."/>
            <person name="Dehal P."/>
            <person name="Jiang R.H."/>
            <person name="Aerts A."/>
            <person name="Arredondo F.D."/>
            <person name="Baxter L."/>
            <person name="Bensasson D."/>
            <person name="Beynon J.L."/>
            <person name="Chapman J."/>
            <person name="Damasceno C.M."/>
            <person name="Dorrance A.E."/>
            <person name="Dou D."/>
            <person name="Dickerman A.W."/>
            <person name="Dubchak I.L."/>
            <person name="Garbelotto M."/>
            <person name="Gijzen M."/>
            <person name="Gordon S.G."/>
            <person name="Govers F."/>
            <person name="Grunwald N.J."/>
            <person name="Huang W."/>
            <person name="Ivors K.L."/>
            <person name="Jones R.W."/>
            <person name="Kamoun S."/>
            <person name="Krampis K."/>
            <person name="Lamour K.H."/>
            <person name="Lee M.K."/>
            <person name="McDonald W.H."/>
            <person name="Medina M."/>
            <person name="Meijer H.J."/>
            <person name="Nordberg E.K."/>
            <person name="Maclean D.J."/>
            <person name="Ospina-Giraldo M.D."/>
            <person name="Morris P.F."/>
            <person name="Phuntumart V."/>
            <person name="Putnam N.H."/>
            <person name="Rash S."/>
            <person name="Rose J.K."/>
            <person name="Sakihama Y."/>
            <person name="Salamov A.A."/>
            <person name="Savidor A."/>
            <person name="Scheuring C.F."/>
            <person name="Smith B.M."/>
            <person name="Sobral B.W."/>
            <person name="Terry A."/>
            <person name="Torto-Alalibo T.A."/>
            <person name="Win J."/>
            <person name="Xu Z."/>
            <person name="Zhang H."/>
            <person name="Grigoriev I.V."/>
            <person name="Rokhsar D.S."/>
            <person name="Boore J.L."/>
        </authorList>
    </citation>
    <scope>NUCLEOTIDE SEQUENCE [LARGE SCALE GENOMIC DNA]</scope>
    <source>
        <strain evidence="1 3">P6497</strain>
    </source>
</reference>
<dbReference type="RefSeq" id="XP_009534899.1">
    <property type="nucleotide sequence ID" value="XM_009536604.1"/>
</dbReference>
<dbReference type="EMBL" id="JH159159">
    <property type="protein sequence ID" value="EGZ10038.1"/>
    <property type="molecule type" value="Genomic_DNA"/>
</dbReference>
<gene>
    <name evidence="2" type="ORF">PHYSODRAFT_438048</name>
    <name evidence="1" type="ORF">PHYSODRAFT_444601</name>
</gene>
<dbReference type="EMBL" id="JH159177">
    <property type="protein sequence ID" value="EGZ04648.1"/>
    <property type="molecule type" value="Genomic_DNA"/>
</dbReference>